<keyword evidence="2" id="KW-1185">Reference proteome</keyword>
<sequence>MDKLTSVIAALEAGKLPTTHQFNRFLDFLNSVITQVEPNDLTSQGRLLAEDLKGIFNAYRVLSMNKNQDNRLQEAIWHVNQGDIAATASQTIETDAALADVNALRSSLRVLFNVVWSSTSQEGVALTHDFFSFVRLALANAAEMLEGQVARAKDTLRQVEGEVQKGERDYLGRDKKRLEERSKSFKAQFEQGMDTMKGVGAAAIQAGEDTTSAVQDKARQTSSKLYDAFYKVCDKAQSDSAYQQAIKTIFSILQSRLSQSLQTVKSTEDLTTASFINDPTPEQHIPKAVDSILQMLERVAPVSALLTSFRKCLLSVLNDSSLSSFCKAVSDHLLRNLTEAGYARSEESQNERQELYDAWDNLLEKDTKWKSEVDTLKSEFHKFALAIQNDEDLTRLREAHVKLGRDVDYELVQPGLERVETGLHASLARATWFYQDFLRVYAPRILSLVKDIPIPRTEYVDPEIEFVLENLDISSCNLLPSHVYIRNITDVDFKSSASGAQSQTAIGTLTHIRIQALQLQLNDVSFYYKDKTAPTFSPSEYTGLIAATLPPEGITIELKIRLIPATHMKEREEAHRYTVLEHVSVNISQDIDIEVKNSNHSLLLSVFKPIMVLRLKDALERTLTEQIRWLVGWIDGIAWDIGRRREVFEDAGASVWGSLVGAIMSEFGRMRRIEGGRQRVGWTATGSGVIVEQTPAPGRFSGAQSITRLAMGAEPQILSGEKRGPLGTGSGSLEERFRAVAGIVEETEGEGVVQVAERLEVGVVGLRRARGVVEDTKRQVQGFRQSVAIKAKREKAREGWKSTAFDF</sequence>
<reference evidence="1 2" key="1">
    <citation type="journal article" date="2019" name="Nat. Ecol. Evol.">
        <title>Megaphylogeny resolves global patterns of mushroom evolution.</title>
        <authorList>
            <person name="Varga T."/>
            <person name="Krizsan K."/>
            <person name="Foldi C."/>
            <person name="Dima B."/>
            <person name="Sanchez-Garcia M."/>
            <person name="Sanchez-Ramirez S."/>
            <person name="Szollosi G.J."/>
            <person name="Szarkandi J.G."/>
            <person name="Papp V."/>
            <person name="Albert L."/>
            <person name="Andreopoulos W."/>
            <person name="Angelini C."/>
            <person name="Antonin V."/>
            <person name="Barry K.W."/>
            <person name="Bougher N.L."/>
            <person name="Buchanan P."/>
            <person name="Buyck B."/>
            <person name="Bense V."/>
            <person name="Catcheside P."/>
            <person name="Chovatia M."/>
            <person name="Cooper J."/>
            <person name="Damon W."/>
            <person name="Desjardin D."/>
            <person name="Finy P."/>
            <person name="Geml J."/>
            <person name="Haridas S."/>
            <person name="Hughes K."/>
            <person name="Justo A."/>
            <person name="Karasinski D."/>
            <person name="Kautmanova I."/>
            <person name="Kiss B."/>
            <person name="Kocsube S."/>
            <person name="Kotiranta H."/>
            <person name="LaButti K.M."/>
            <person name="Lechner B.E."/>
            <person name="Liimatainen K."/>
            <person name="Lipzen A."/>
            <person name="Lukacs Z."/>
            <person name="Mihaltcheva S."/>
            <person name="Morgado L.N."/>
            <person name="Niskanen T."/>
            <person name="Noordeloos M.E."/>
            <person name="Ohm R.A."/>
            <person name="Ortiz-Santana B."/>
            <person name="Ovrebo C."/>
            <person name="Racz N."/>
            <person name="Riley R."/>
            <person name="Savchenko A."/>
            <person name="Shiryaev A."/>
            <person name="Soop K."/>
            <person name="Spirin V."/>
            <person name="Szebenyi C."/>
            <person name="Tomsovsky M."/>
            <person name="Tulloss R.E."/>
            <person name="Uehling J."/>
            <person name="Grigoriev I.V."/>
            <person name="Vagvolgyi C."/>
            <person name="Papp T."/>
            <person name="Martin F.M."/>
            <person name="Miettinen O."/>
            <person name="Hibbett D.S."/>
            <person name="Nagy L.G."/>
        </authorList>
    </citation>
    <scope>NUCLEOTIDE SEQUENCE [LARGE SCALE GENOMIC DNA]</scope>
    <source>
        <strain evidence="1 2">NL-1719</strain>
    </source>
</reference>
<protein>
    <submittedName>
        <fullName evidence="1">Uncharacterized protein</fullName>
    </submittedName>
</protein>
<evidence type="ECO:0000313" key="1">
    <source>
        <dbReference type="EMBL" id="TFK71394.1"/>
    </source>
</evidence>
<organism evidence="1 2">
    <name type="scientific">Pluteus cervinus</name>
    <dbReference type="NCBI Taxonomy" id="181527"/>
    <lineage>
        <taxon>Eukaryota</taxon>
        <taxon>Fungi</taxon>
        <taxon>Dikarya</taxon>
        <taxon>Basidiomycota</taxon>
        <taxon>Agaricomycotina</taxon>
        <taxon>Agaricomycetes</taxon>
        <taxon>Agaricomycetidae</taxon>
        <taxon>Agaricales</taxon>
        <taxon>Pluteineae</taxon>
        <taxon>Pluteaceae</taxon>
        <taxon>Pluteus</taxon>
    </lineage>
</organism>
<accession>A0ACD3B091</accession>
<name>A0ACD3B091_9AGAR</name>
<gene>
    <name evidence="1" type="ORF">BDN72DRAFT_887648</name>
</gene>
<proteinExistence type="predicted"/>
<dbReference type="Proteomes" id="UP000308600">
    <property type="component" value="Unassembled WGS sequence"/>
</dbReference>
<dbReference type="EMBL" id="ML208298">
    <property type="protein sequence ID" value="TFK71394.1"/>
    <property type="molecule type" value="Genomic_DNA"/>
</dbReference>
<evidence type="ECO:0000313" key="2">
    <source>
        <dbReference type="Proteomes" id="UP000308600"/>
    </source>
</evidence>